<protein>
    <submittedName>
        <fullName evidence="2">Uncharacterized protein</fullName>
    </submittedName>
</protein>
<accession>A0ABR8TNB2</accession>
<sequence length="69" mass="7812">MMQIPQIKAAADHAAQASPQRRWLVKGAQDTAKPDPWINKQETLAYNQRGQQRVRGAAEGRRLTNIKVF</sequence>
<dbReference type="EMBL" id="JACSQG010000002">
    <property type="protein sequence ID" value="MBD7977010.1"/>
    <property type="molecule type" value="Genomic_DNA"/>
</dbReference>
<feature type="region of interest" description="Disordered" evidence="1">
    <location>
        <begin position="1"/>
        <end position="40"/>
    </location>
</feature>
<evidence type="ECO:0000313" key="2">
    <source>
        <dbReference type="EMBL" id="MBD7977010.1"/>
    </source>
</evidence>
<reference evidence="2 3" key="1">
    <citation type="submission" date="2020-08" db="EMBL/GenBank/DDBJ databases">
        <title>A Genomic Blueprint of the Chicken Gut Microbiome.</title>
        <authorList>
            <person name="Gilroy R."/>
            <person name="Ravi A."/>
            <person name="Getino M."/>
            <person name="Pursley I."/>
            <person name="Horton D.L."/>
            <person name="Alikhan N.-F."/>
            <person name="Baker D."/>
            <person name="Gharbi K."/>
            <person name="Hall N."/>
            <person name="Watson M."/>
            <person name="Adriaenssens E.M."/>
            <person name="Foster-Nyarko E."/>
            <person name="Jarju S."/>
            <person name="Secka A."/>
            <person name="Antonio M."/>
            <person name="Oren A."/>
            <person name="Chaudhuri R."/>
            <person name="La Ragione R.M."/>
            <person name="Hildebrand F."/>
            <person name="Pallen M.J."/>
        </authorList>
    </citation>
    <scope>NUCLEOTIDE SEQUENCE [LARGE SCALE GENOMIC DNA]</scope>
    <source>
        <strain evidence="2 3">Sa2CUA2</strain>
    </source>
</reference>
<gene>
    <name evidence="2" type="ORF">H9642_07370</name>
</gene>
<evidence type="ECO:0000313" key="3">
    <source>
        <dbReference type="Proteomes" id="UP000611945"/>
    </source>
</evidence>
<keyword evidence="3" id="KW-1185">Reference proteome</keyword>
<proteinExistence type="predicted"/>
<dbReference type="RefSeq" id="WP_251835773.1">
    <property type="nucleotide sequence ID" value="NZ_JACSQG010000002.1"/>
</dbReference>
<evidence type="ECO:0000256" key="1">
    <source>
        <dbReference type="SAM" id="MobiDB-lite"/>
    </source>
</evidence>
<name>A0ABR8TNB2_9PSED</name>
<comment type="caution">
    <text evidence="2">The sequence shown here is derived from an EMBL/GenBank/DDBJ whole genome shotgun (WGS) entry which is preliminary data.</text>
</comment>
<dbReference type="Proteomes" id="UP000611945">
    <property type="component" value="Unassembled WGS sequence"/>
</dbReference>
<organism evidence="2 3">
    <name type="scientific">Serpens gallinarum</name>
    <dbReference type="NCBI Taxonomy" id="2763075"/>
    <lineage>
        <taxon>Bacteria</taxon>
        <taxon>Pseudomonadati</taxon>
        <taxon>Pseudomonadota</taxon>
        <taxon>Gammaproteobacteria</taxon>
        <taxon>Pseudomonadales</taxon>
        <taxon>Pseudomonadaceae</taxon>
        <taxon>Pseudomonas</taxon>
    </lineage>
</organism>